<evidence type="ECO:0000313" key="2">
    <source>
        <dbReference type="Proteomes" id="UP001140234"/>
    </source>
</evidence>
<gene>
    <name evidence="1" type="ORF">IWQ57_000385</name>
</gene>
<name>A0ACC1K844_9FUNG</name>
<proteinExistence type="predicted"/>
<reference evidence="1" key="1">
    <citation type="submission" date="2022-07" db="EMBL/GenBank/DDBJ databases">
        <title>Phylogenomic reconstructions and comparative analyses of Kickxellomycotina fungi.</title>
        <authorList>
            <person name="Reynolds N.K."/>
            <person name="Stajich J.E."/>
            <person name="Barry K."/>
            <person name="Grigoriev I.V."/>
            <person name="Crous P."/>
            <person name="Smith M.E."/>
        </authorList>
    </citation>
    <scope>NUCLEOTIDE SEQUENCE</scope>
    <source>
        <strain evidence="1">CBS 109366</strain>
    </source>
</reference>
<evidence type="ECO:0000313" key="1">
    <source>
        <dbReference type="EMBL" id="KAJ2775553.1"/>
    </source>
</evidence>
<dbReference type="EMBL" id="JANBUJ010000012">
    <property type="protein sequence ID" value="KAJ2775553.1"/>
    <property type="molecule type" value="Genomic_DNA"/>
</dbReference>
<dbReference type="Proteomes" id="UP001140234">
    <property type="component" value="Unassembled WGS sequence"/>
</dbReference>
<accession>A0ACC1K844</accession>
<organism evidence="1 2">
    <name type="scientific">Coemansia nantahalensis</name>
    <dbReference type="NCBI Taxonomy" id="2789366"/>
    <lineage>
        <taxon>Eukaryota</taxon>
        <taxon>Fungi</taxon>
        <taxon>Fungi incertae sedis</taxon>
        <taxon>Zoopagomycota</taxon>
        <taxon>Kickxellomycotina</taxon>
        <taxon>Kickxellomycetes</taxon>
        <taxon>Kickxellales</taxon>
        <taxon>Kickxellaceae</taxon>
        <taxon>Coemansia</taxon>
    </lineage>
</organism>
<comment type="caution">
    <text evidence="1">The sequence shown here is derived from an EMBL/GenBank/DDBJ whole genome shotgun (WGS) entry which is preliminary data.</text>
</comment>
<keyword evidence="2" id="KW-1185">Reference proteome</keyword>
<protein>
    <submittedName>
        <fullName evidence="1">Uncharacterized protein</fullName>
    </submittedName>
</protein>
<sequence length="224" mass="23691">MRTLPVLAALAWPLLCTGSLFGGSSSGSGDADGAALEPGWEHVTAGSTIKLAHAKSGTRLTMPQVSYGTGSQQQAVTAQGDAALTMALWRVEPAEGTARGTPIACGARLRLVNSDSDHSLHSHDGYKSPISGAQEVSGFDGRDGGDLWTVECTGKAALWRREAPIHLRHVDTGRYLQSLPSKKYRQPIDGHQEVSAAAKADSNAQWAALEGYYFARRRPAPKAA</sequence>